<dbReference type="EMBL" id="MU251360">
    <property type="protein sequence ID" value="KAG9239224.1"/>
    <property type="molecule type" value="Genomic_DNA"/>
</dbReference>
<reference evidence="2" key="1">
    <citation type="journal article" date="2021" name="IMA Fungus">
        <title>Genomic characterization of three marine fungi, including Emericellopsis atlantica sp. nov. with signatures of a generalist lifestyle and marine biomass degradation.</title>
        <authorList>
            <person name="Hagestad O.C."/>
            <person name="Hou L."/>
            <person name="Andersen J.H."/>
            <person name="Hansen E.H."/>
            <person name="Altermark B."/>
            <person name="Li C."/>
            <person name="Kuhnert E."/>
            <person name="Cox R.J."/>
            <person name="Crous P.W."/>
            <person name="Spatafora J.W."/>
            <person name="Lail K."/>
            <person name="Amirebrahimi M."/>
            <person name="Lipzen A."/>
            <person name="Pangilinan J."/>
            <person name="Andreopoulos W."/>
            <person name="Hayes R.D."/>
            <person name="Ng V."/>
            <person name="Grigoriev I.V."/>
            <person name="Jackson S.A."/>
            <person name="Sutton T.D.S."/>
            <person name="Dobson A.D.W."/>
            <person name="Rama T."/>
        </authorList>
    </citation>
    <scope>NUCLEOTIDE SEQUENCE</scope>
    <source>
        <strain evidence="2">TRa018bII</strain>
    </source>
</reference>
<feature type="region of interest" description="Disordered" evidence="1">
    <location>
        <begin position="407"/>
        <end position="480"/>
    </location>
</feature>
<protein>
    <submittedName>
        <fullName evidence="2">Uncharacterized protein</fullName>
    </submittedName>
</protein>
<name>A0A9P7YSP5_9HELO</name>
<comment type="caution">
    <text evidence="2">The sequence shown here is derived from an EMBL/GenBank/DDBJ whole genome shotgun (WGS) entry which is preliminary data.</text>
</comment>
<keyword evidence="3" id="KW-1185">Reference proteome</keyword>
<evidence type="ECO:0000313" key="2">
    <source>
        <dbReference type="EMBL" id="KAG9239224.1"/>
    </source>
</evidence>
<accession>A0A9P7YSP5</accession>
<dbReference type="OrthoDB" id="5307331at2759"/>
<dbReference type="AlphaFoldDB" id="A0A9P7YSP5"/>
<evidence type="ECO:0000256" key="1">
    <source>
        <dbReference type="SAM" id="MobiDB-lite"/>
    </source>
</evidence>
<organism evidence="2 3">
    <name type="scientific">Amylocarpus encephaloides</name>
    <dbReference type="NCBI Taxonomy" id="45428"/>
    <lineage>
        <taxon>Eukaryota</taxon>
        <taxon>Fungi</taxon>
        <taxon>Dikarya</taxon>
        <taxon>Ascomycota</taxon>
        <taxon>Pezizomycotina</taxon>
        <taxon>Leotiomycetes</taxon>
        <taxon>Helotiales</taxon>
        <taxon>Helotiales incertae sedis</taxon>
        <taxon>Amylocarpus</taxon>
    </lineage>
</organism>
<evidence type="ECO:0000313" key="3">
    <source>
        <dbReference type="Proteomes" id="UP000824998"/>
    </source>
</evidence>
<gene>
    <name evidence="2" type="ORF">BJ875DRAFT_366185</name>
</gene>
<sequence>MPQTYQDINFDALDPALVNAAAQNFTDSIYAPPPIEGRDIPNVGPYWVAPAPRLSPINTNSVPHPGQYQHKILNQFSSPVTPLQVLDRELPEFNESLNERLGEALAQERARPKREKPPQVGTVRTTMGTLSKNLRPANIEAAKTASSLYASCQFTPRSWGLDNYSGNVQFEYNREGELTPGKRFSTEELMAYLYQHYLHQFKTLPDGTAGFVSSGLALWVQNSPADSKSRYPVPGKSDKCRWDNCPVKDGTIHKGFFRVALDEKASWVNASDQDPFYNAGYLHLFCLEKMLDLPRLMQTIPGILRPDTRRFREGTRKMMVTRDHPEMEDIVNDFVQNAQTWESYPGIVHNGLNNSTSWYQHSLGYQLTEYHLHHQAKRVGRVREQRGGNNIGNHMGNCDVFAGAEKVKPRQAPQTPQARQVARTSASGSLTGRKRRRTSSLEDDPDDEFRPNDDFSPINSAMRPNKRPRRKSSNTPNYNV</sequence>
<dbReference type="Proteomes" id="UP000824998">
    <property type="component" value="Unassembled WGS sequence"/>
</dbReference>
<feature type="compositionally biased region" description="Low complexity" evidence="1">
    <location>
        <begin position="410"/>
        <end position="423"/>
    </location>
</feature>
<proteinExistence type="predicted"/>